<sequence length="160" mass="16831">MLRSRRLAAVAGAIALAAGLAGCSTTVHLEPAADANDPACANVSVLLPDTVGGYERVWTDAQATGAWGDPTVVLRCGVEPPAPSDLVCTTLGGVDWLVLEQEEERQRLVTYGREPAIEVIIRRGEQVDFQSIVDSLSSNIQSGLAPATAQCTDRVEFPAS</sequence>
<dbReference type="PROSITE" id="PS51257">
    <property type="entry name" value="PROKAR_LIPOPROTEIN"/>
    <property type="match status" value="1"/>
</dbReference>
<proteinExistence type="predicted"/>
<dbReference type="Pfam" id="PF12028">
    <property type="entry name" value="DUF3515"/>
    <property type="match status" value="1"/>
</dbReference>
<dbReference type="eggNOG" id="ENOG5032SM3">
    <property type="taxonomic scope" value="Bacteria"/>
</dbReference>
<organism evidence="2 3">
    <name type="scientific">Microbacterium paraoxydans</name>
    <dbReference type="NCBI Taxonomy" id="199592"/>
    <lineage>
        <taxon>Bacteria</taxon>
        <taxon>Bacillati</taxon>
        <taxon>Actinomycetota</taxon>
        <taxon>Actinomycetes</taxon>
        <taxon>Micrococcales</taxon>
        <taxon>Microbacteriaceae</taxon>
        <taxon>Microbacterium</taxon>
    </lineage>
</organism>
<protein>
    <recommendedName>
        <fullName evidence="4">DUF3515 domain-containing protein</fullName>
    </recommendedName>
</protein>
<dbReference type="InterPro" id="IPR021903">
    <property type="entry name" value="DUF3515"/>
</dbReference>
<dbReference type="GeneID" id="36299855"/>
<dbReference type="Proteomes" id="UP000182126">
    <property type="component" value="Chromosome I"/>
</dbReference>
<evidence type="ECO:0008006" key="4">
    <source>
        <dbReference type="Google" id="ProtNLM"/>
    </source>
</evidence>
<feature type="signal peptide" evidence="1">
    <location>
        <begin position="1"/>
        <end position="29"/>
    </location>
</feature>
<gene>
    <name evidence="2" type="ORF">SAMN04489809_0183</name>
</gene>
<evidence type="ECO:0000313" key="2">
    <source>
        <dbReference type="EMBL" id="SDR75085.1"/>
    </source>
</evidence>
<accession>A0A1H1LM15</accession>
<dbReference type="AlphaFoldDB" id="A0A1H1LM15"/>
<dbReference type="RefSeq" id="WP_025103314.1">
    <property type="nucleotide sequence ID" value="NZ_CBDRLF010000006.1"/>
</dbReference>
<reference evidence="2 3" key="1">
    <citation type="submission" date="2016-10" db="EMBL/GenBank/DDBJ databases">
        <authorList>
            <person name="de Groot N.N."/>
        </authorList>
    </citation>
    <scope>NUCLEOTIDE SEQUENCE [LARGE SCALE GENOMIC DNA]</scope>
    <source>
        <strain evidence="2 3">DSM 15019</strain>
    </source>
</reference>
<evidence type="ECO:0000313" key="3">
    <source>
        <dbReference type="Proteomes" id="UP000182126"/>
    </source>
</evidence>
<name>A0A1H1LM15_9MICO</name>
<evidence type="ECO:0000256" key="1">
    <source>
        <dbReference type="SAM" id="SignalP"/>
    </source>
</evidence>
<feature type="chain" id="PRO_5009253588" description="DUF3515 domain-containing protein" evidence="1">
    <location>
        <begin position="30"/>
        <end position="160"/>
    </location>
</feature>
<keyword evidence="1" id="KW-0732">Signal</keyword>
<dbReference type="EMBL" id="LT629770">
    <property type="protein sequence ID" value="SDR75085.1"/>
    <property type="molecule type" value="Genomic_DNA"/>
</dbReference>